<comment type="caution">
    <text evidence="3">The sequence shown here is derived from an EMBL/GenBank/DDBJ whole genome shotgun (WGS) entry which is preliminary data.</text>
</comment>
<feature type="region of interest" description="Disordered" evidence="1">
    <location>
        <begin position="22"/>
        <end position="42"/>
    </location>
</feature>
<proteinExistence type="predicted"/>
<keyword evidence="4" id="KW-1185">Reference proteome</keyword>
<dbReference type="InterPro" id="IPR002145">
    <property type="entry name" value="CopG"/>
</dbReference>
<evidence type="ECO:0000259" key="2">
    <source>
        <dbReference type="Pfam" id="PF01402"/>
    </source>
</evidence>
<dbReference type="Pfam" id="PF01402">
    <property type="entry name" value="RHH_1"/>
    <property type="match status" value="1"/>
</dbReference>
<protein>
    <submittedName>
        <fullName evidence="3">Arc/MetJ-type ribon-helix-helix transcriptional regulator</fullName>
    </submittedName>
</protein>
<dbReference type="AlphaFoldDB" id="A0A846MWB9"/>
<dbReference type="EMBL" id="JAASRM010000001">
    <property type="protein sequence ID" value="NIK87515.1"/>
    <property type="molecule type" value="Genomic_DNA"/>
</dbReference>
<gene>
    <name evidence="3" type="ORF">FHS83_000833</name>
</gene>
<organism evidence="3 4">
    <name type="scientific">Rhizomicrobium palustre</name>
    <dbReference type="NCBI Taxonomy" id="189966"/>
    <lineage>
        <taxon>Bacteria</taxon>
        <taxon>Pseudomonadati</taxon>
        <taxon>Pseudomonadota</taxon>
        <taxon>Alphaproteobacteria</taxon>
        <taxon>Micropepsales</taxon>
        <taxon>Micropepsaceae</taxon>
        <taxon>Rhizomicrobium</taxon>
    </lineage>
</organism>
<feature type="domain" description="Ribbon-helix-helix protein CopG" evidence="2">
    <location>
        <begin position="44"/>
        <end position="80"/>
    </location>
</feature>
<reference evidence="3 4" key="1">
    <citation type="submission" date="2020-03" db="EMBL/GenBank/DDBJ databases">
        <title>Genomic Encyclopedia of Type Strains, Phase IV (KMG-IV): sequencing the most valuable type-strain genomes for metagenomic binning, comparative biology and taxonomic classification.</title>
        <authorList>
            <person name="Goeker M."/>
        </authorList>
    </citation>
    <scope>NUCLEOTIDE SEQUENCE [LARGE SCALE GENOMIC DNA]</scope>
    <source>
        <strain evidence="3 4">DSM 19867</strain>
    </source>
</reference>
<dbReference type="GO" id="GO:0006355">
    <property type="term" value="P:regulation of DNA-templated transcription"/>
    <property type="evidence" value="ECO:0007669"/>
    <property type="project" value="InterPro"/>
</dbReference>
<dbReference type="Proteomes" id="UP000570514">
    <property type="component" value="Unassembled WGS sequence"/>
</dbReference>
<evidence type="ECO:0000256" key="1">
    <source>
        <dbReference type="SAM" id="MobiDB-lite"/>
    </source>
</evidence>
<accession>A0A846MWB9</accession>
<name>A0A846MWB9_9PROT</name>
<dbReference type="RefSeq" id="WP_208414218.1">
    <property type="nucleotide sequence ID" value="NZ_BAAADC010000001.1"/>
</dbReference>
<evidence type="ECO:0000313" key="4">
    <source>
        <dbReference type="Proteomes" id="UP000570514"/>
    </source>
</evidence>
<evidence type="ECO:0000313" key="3">
    <source>
        <dbReference type="EMBL" id="NIK87515.1"/>
    </source>
</evidence>
<sequence>MRGHHHRRFRGMTVEAMRAAADAMEQGLGEEDGAEQGKPRATTRVQLELPPQAMDRLQRLKDRTEAASYAEVIRNALRLFEALVEEHEKGAEFSLKRANGETVAYKIFV</sequence>